<proteinExistence type="predicted"/>
<dbReference type="EMBL" id="CACRXK020002803">
    <property type="protein sequence ID" value="CAB3996123.1"/>
    <property type="molecule type" value="Genomic_DNA"/>
</dbReference>
<evidence type="ECO:0000313" key="2">
    <source>
        <dbReference type="Proteomes" id="UP001152795"/>
    </source>
</evidence>
<dbReference type="AlphaFoldDB" id="A0A7D9DYC1"/>
<name>A0A7D9DYC1_PARCT</name>
<protein>
    <submittedName>
        <fullName evidence="1">Uncharacterized protein</fullName>
    </submittedName>
</protein>
<keyword evidence="2" id="KW-1185">Reference proteome</keyword>
<reference evidence="1" key="1">
    <citation type="submission" date="2020-04" db="EMBL/GenBank/DDBJ databases">
        <authorList>
            <person name="Alioto T."/>
            <person name="Alioto T."/>
            <person name="Gomez Garrido J."/>
        </authorList>
    </citation>
    <scope>NUCLEOTIDE SEQUENCE</scope>
    <source>
        <strain evidence="1">A484AB</strain>
    </source>
</reference>
<dbReference type="OrthoDB" id="5979050at2759"/>
<accession>A0A7D9DYC1</accession>
<gene>
    <name evidence="1" type="ORF">PACLA_8A071883</name>
</gene>
<sequence>MATIKTKLTKEQVTQALKTLGEWFPGEAENFKKHHNDIVRHIIEGTEPKDGEPLLVQSHSKEVSATVTATALSFTPCVEAIAVFIVDVVFFALGLVGLHVSNQERMARALLRELGEDTLRGFLRAIHNFNAADGALAKAKALFAILGQIYNAGGFRAVFKVIKDEMSWWEWIKTGVIAVAQITAWFATDGAAFIAEAALSIMSAESLIEAGIKAAQVCK</sequence>
<comment type="caution">
    <text evidence="1">The sequence shown here is derived from an EMBL/GenBank/DDBJ whole genome shotgun (WGS) entry which is preliminary data.</text>
</comment>
<dbReference type="Proteomes" id="UP001152795">
    <property type="component" value="Unassembled WGS sequence"/>
</dbReference>
<organism evidence="1 2">
    <name type="scientific">Paramuricea clavata</name>
    <name type="common">Red gorgonian</name>
    <name type="synonym">Violescent sea-whip</name>
    <dbReference type="NCBI Taxonomy" id="317549"/>
    <lineage>
        <taxon>Eukaryota</taxon>
        <taxon>Metazoa</taxon>
        <taxon>Cnidaria</taxon>
        <taxon>Anthozoa</taxon>
        <taxon>Octocorallia</taxon>
        <taxon>Malacalcyonacea</taxon>
        <taxon>Plexauridae</taxon>
        <taxon>Paramuricea</taxon>
    </lineage>
</organism>
<evidence type="ECO:0000313" key="1">
    <source>
        <dbReference type="EMBL" id="CAB3996123.1"/>
    </source>
</evidence>